<evidence type="ECO:0000313" key="1">
    <source>
        <dbReference type="EMBL" id="KAL0179443.1"/>
    </source>
</evidence>
<name>A0ABD0PZJ2_CIRMR</name>
<dbReference type="Proteomes" id="UP001529510">
    <property type="component" value="Unassembled WGS sequence"/>
</dbReference>
<feature type="non-terminal residue" evidence="1">
    <location>
        <position position="1"/>
    </location>
</feature>
<reference evidence="1 2" key="1">
    <citation type="submission" date="2024-05" db="EMBL/GenBank/DDBJ databases">
        <title>Genome sequencing and assembly of Indian major carp, Cirrhinus mrigala (Hamilton, 1822).</title>
        <authorList>
            <person name="Mohindra V."/>
            <person name="Chowdhury L.M."/>
            <person name="Lal K."/>
            <person name="Jena J.K."/>
        </authorList>
    </citation>
    <scope>NUCLEOTIDE SEQUENCE [LARGE SCALE GENOMIC DNA]</scope>
    <source>
        <strain evidence="1">CM1030</strain>
        <tissue evidence="1">Blood</tissue>
    </source>
</reference>
<protein>
    <submittedName>
        <fullName evidence="1">Uncharacterized protein</fullName>
    </submittedName>
</protein>
<sequence length="170" mass="18864">FSSVLVNKSPESVLYNVPDDCIVLKNAIEKILVTLSLHKSIWSFDLYEEPGSRPLRKLASFQVVTLNACCLNITDKEKIVSSPPVLTCIYPKGPTSVNTHQSDLHPHLEPHLFRLLFGVDASLVKSPVILCGLPDGRICCFPLLENRDLHSQSYLLEPASLENTDLSVLL</sequence>
<gene>
    <name evidence="1" type="ORF">M9458_024885</name>
</gene>
<comment type="caution">
    <text evidence="1">The sequence shown here is derived from an EMBL/GenBank/DDBJ whole genome shotgun (WGS) entry which is preliminary data.</text>
</comment>
<dbReference type="PANTHER" id="PTHR14890:SF1">
    <property type="entry name" value="FANCONI ANEMIA CORE COMPLEX-ASSOCIATED PROTEIN 100"/>
    <property type="match status" value="1"/>
</dbReference>
<dbReference type="AlphaFoldDB" id="A0ABD0PZJ2"/>
<organism evidence="1 2">
    <name type="scientific">Cirrhinus mrigala</name>
    <name type="common">Mrigala</name>
    <dbReference type="NCBI Taxonomy" id="683832"/>
    <lineage>
        <taxon>Eukaryota</taxon>
        <taxon>Metazoa</taxon>
        <taxon>Chordata</taxon>
        <taxon>Craniata</taxon>
        <taxon>Vertebrata</taxon>
        <taxon>Euteleostomi</taxon>
        <taxon>Actinopterygii</taxon>
        <taxon>Neopterygii</taxon>
        <taxon>Teleostei</taxon>
        <taxon>Ostariophysi</taxon>
        <taxon>Cypriniformes</taxon>
        <taxon>Cyprinidae</taxon>
        <taxon>Labeoninae</taxon>
        <taxon>Labeonini</taxon>
        <taxon>Cirrhinus</taxon>
    </lineage>
</organism>
<proteinExistence type="predicted"/>
<dbReference type="EMBL" id="JAMKFB020000012">
    <property type="protein sequence ID" value="KAL0179443.1"/>
    <property type="molecule type" value="Genomic_DNA"/>
</dbReference>
<feature type="non-terminal residue" evidence="1">
    <location>
        <position position="170"/>
    </location>
</feature>
<keyword evidence="2" id="KW-1185">Reference proteome</keyword>
<accession>A0ABD0PZJ2</accession>
<dbReference type="PANTHER" id="PTHR14890">
    <property type="entry name" value="FANCONI ANEMIA CORE COMPLEX-ASSOCIATED PROTEIN 100"/>
    <property type="match status" value="1"/>
</dbReference>
<dbReference type="InterPro" id="IPR029251">
    <property type="entry name" value="Faap100"/>
</dbReference>
<evidence type="ECO:0000313" key="2">
    <source>
        <dbReference type="Proteomes" id="UP001529510"/>
    </source>
</evidence>